<name>A0A6D2HXQ2_9BRAS</name>
<comment type="caution">
    <text evidence="2">The sequence shown here is derived from an EMBL/GenBank/DDBJ whole genome shotgun (WGS) entry which is preliminary data.</text>
</comment>
<evidence type="ECO:0000256" key="1">
    <source>
        <dbReference type="SAM" id="MobiDB-lite"/>
    </source>
</evidence>
<organism evidence="2 3">
    <name type="scientific">Microthlaspi erraticum</name>
    <dbReference type="NCBI Taxonomy" id="1685480"/>
    <lineage>
        <taxon>Eukaryota</taxon>
        <taxon>Viridiplantae</taxon>
        <taxon>Streptophyta</taxon>
        <taxon>Embryophyta</taxon>
        <taxon>Tracheophyta</taxon>
        <taxon>Spermatophyta</taxon>
        <taxon>Magnoliopsida</taxon>
        <taxon>eudicotyledons</taxon>
        <taxon>Gunneridae</taxon>
        <taxon>Pentapetalae</taxon>
        <taxon>rosids</taxon>
        <taxon>malvids</taxon>
        <taxon>Brassicales</taxon>
        <taxon>Brassicaceae</taxon>
        <taxon>Coluteocarpeae</taxon>
        <taxon>Microthlaspi</taxon>
    </lineage>
</organism>
<keyword evidence="3" id="KW-1185">Reference proteome</keyword>
<dbReference type="Proteomes" id="UP000467841">
    <property type="component" value="Unassembled WGS sequence"/>
</dbReference>
<proteinExistence type="predicted"/>
<feature type="compositionally biased region" description="Gly residues" evidence="1">
    <location>
        <begin position="80"/>
        <end position="90"/>
    </location>
</feature>
<dbReference type="EMBL" id="CACVBM020000665">
    <property type="protein sequence ID" value="CAA7021846.1"/>
    <property type="molecule type" value="Genomic_DNA"/>
</dbReference>
<gene>
    <name evidence="2" type="ORF">MERR_LOCUS9081</name>
</gene>
<feature type="region of interest" description="Disordered" evidence="1">
    <location>
        <begin position="63"/>
        <end position="90"/>
    </location>
</feature>
<dbReference type="AlphaFoldDB" id="A0A6D2HXQ2"/>
<protein>
    <submittedName>
        <fullName evidence="2">Uncharacterized protein</fullName>
    </submittedName>
</protein>
<accession>A0A6D2HXQ2</accession>
<evidence type="ECO:0000313" key="3">
    <source>
        <dbReference type="Proteomes" id="UP000467841"/>
    </source>
</evidence>
<reference evidence="2" key="1">
    <citation type="submission" date="2020-01" db="EMBL/GenBank/DDBJ databases">
        <authorList>
            <person name="Mishra B."/>
        </authorList>
    </citation>
    <scope>NUCLEOTIDE SEQUENCE [LARGE SCALE GENOMIC DNA]</scope>
</reference>
<evidence type="ECO:0000313" key="2">
    <source>
        <dbReference type="EMBL" id="CAA7021846.1"/>
    </source>
</evidence>
<sequence length="139" mass="15324">MVSLCRLNRRTAIGFWKGKYASENGKQETQRLKQILIITKRANKAEAFLSDAALFQNKKTIQKSQTTASCRGTETEDGGEGTGGGRSRLIGREGGGFVGYDAIDANDEILDLLETTQQRPRALTSPIFLKTSRRIESGR</sequence>